<evidence type="ECO:0000313" key="1">
    <source>
        <dbReference type="EMBL" id="MFD2233561.1"/>
    </source>
</evidence>
<dbReference type="EMBL" id="JBHUIY010000010">
    <property type="protein sequence ID" value="MFD2233561.1"/>
    <property type="molecule type" value="Genomic_DNA"/>
</dbReference>
<reference evidence="2" key="1">
    <citation type="journal article" date="2019" name="Int. J. Syst. Evol. Microbiol.">
        <title>The Global Catalogue of Microorganisms (GCM) 10K type strain sequencing project: providing services to taxonomists for standard genome sequencing and annotation.</title>
        <authorList>
            <consortium name="The Broad Institute Genomics Platform"/>
            <consortium name="The Broad Institute Genome Sequencing Center for Infectious Disease"/>
            <person name="Wu L."/>
            <person name="Ma J."/>
        </authorList>
    </citation>
    <scope>NUCLEOTIDE SEQUENCE [LARGE SCALE GENOMIC DNA]</scope>
    <source>
        <strain evidence="2">KCTC 15012</strain>
    </source>
</reference>
<organism evidence="1 2">
    <name type="scientific">Phaeospirillum tilakii</name>
    <dbReference type="NCBI Taxonomy" id="741673"/>
    <lineage>
        <taxon>Bacteria</taxon>
        <taxon>Pseudomonadati</taxon>
        <taxon>Pseudomonadota</taxon>
        <taxon>Alphaproteobacteria</taxon>
        <taxon>Rhodospirillales</taxon>
        <taxon>Rhodospirillaceae</taxon>
        <taxon>Phaeospirillum</taxon>
    </lineage>
</organism>
<dbReference type="PROSITE" id="PS51257">
    <property type="entry name" value="PROKAR_LIPOPROTEIN"/>
    <property type="match status" value="1"/>
</dbReference>
<gene>
    <name evidence="1" type="ORF">ACFSNB_07065</name>
</gene>
<name>A0ABW5CA16_9PROT</name>
<comment type="caution">
    <text evidence="1">The sequence shown here is derived from an EMBL/GenBank/DDBJ whole genome shotgun (WGS) entry which is preliminary data.</text>
</comment>
<evidence type="ECO:0000313" key="2">
    <source>
        <dbReference type="Proteomes" id="UP001597296"/>
    </source>
</evidence>
<accession>A0ABW5CA16</accession>
<proteinExistence type="predicted"/>
<sequence length="182" mass="19673">MARLRPLAALALLALAGCQTDVERQTAALTLGQDNLAQRQMQSRRFDTKDEAAVLSATAAVLQDLGFGIDEVAAGSGLVVGSKDRDAIESQEMAGQMFLAALVAAAGGKADPQFDRLQKIRVSIVTRPSADRAATLVRVTFQRVVWNNKGQVSRVETIDDPVIHQKFFDKLSQAVFLEAHQL</sequence>
<keyword evidence="2" id="KW-1185">Reference proteome</keyword>
<dbReference type="Proteomes" id="UP001597296">
    <property type="component" value="Unassembled WGS sequence"/>
</dbReference>
<dbReference type="RefSeq" id="WP_377315354.1">
    <property type="nucleotide sequence ID" value="NZ_JBHUIY010000010.1"/>
</dbReference>
<protein>
    <submittedName>
        <fullName evidence="1">Uncharacterized protein</fullName>
    </submittedName>
</protein>